<feature type="region of interest" description="Disordered" evidence="1">
    <location>
        <begin position="64"/>
        <end position="99"/>
    </location>
</feature>
<dbReference type="EMBL" id="LSRL02000045">
    <property type="protein sequence ID" value="TDG47360.1"/>
    <property type="molecule type" value="Genomic_DNA"/>
</dbReference>
<reference evidence="2 3" key="1">
    <citation type="journal article" date="2019" name="J. Hered.">
        <title>An Improved Genome Assembly for Drosophila navojoa, the Basal Species in the mojavensis Cluster.</title>
        <authorList>
            <person name="Vanderlinde T."/>
            <person name="Dupim E.G."/>
            <person name="Nazario-Yepiz N.O."/>
            <person name="Carvalho A.B."/>
        </authorList>
    </citation>
    <scope>NUCLEOTIDE SEQUENCE [LARGE SCALE GENOMIC DNA]</scope>
    <source>
        <strain evidence="2">Navoj_Jal97</strain>
        <tissue evidence="2">Whole organism</tissue>
    </source>
</reference>
<evidence type="ECO:0000313" key="2">
    <source>
        <dbReference type="EMBL" id="TDG47360.1"/>
    </source>
</evidence>
<sequence length="99" mass="11652">MNNWTKRTQKWALPETEWKMSELCANANCSKPPPPPPPPTTPSQLRQSLREDAFQVAHMLHKLTLEQQQQQEQQQHHQQEQKLDTRQKKTSQRAQSKTN</sequence>
<name>A0A484BH52_DRONA</name>
<keyword evidence="3" id="KW-1185">Reference proteome</keyword>
<feature type="compositionally biased region" description="Basic and acidic residues" evidence="1">
    <location>
        <begin position="74"/>
        <end position="87"/>
    </location>
</feature>
<feature type="compositionally biased region" description="Pro residues" evidence="1">
    <location>
        <begin position="31"/>
        <end position="41"/>
    </location>
</feature>
<dbReference type="Proteomes" id="UP000295192">
    <property type="component" value="Unassembled WGS sequence"/>
</dbReference>
<proteinExistence type="predicted"/>
<protein>
    <submittedName>
        <fullName evidence="2">Uncharacterized protein</fullName>
    </submittedName>
</protein>
<evidence type="ECO:0000313" key="3">
    <source>
        <dbReference type="Proteomes" id="UP000295192"/>
    </source>
</evidence>
<dbReference type="AlphaFoldDB" id="A0A484BH52"/>
<feature type="region of interest" description="Disordered" evidence="1">
    <location>
        <begin position="25"/>
        <end position="46"/>
    </location>
</feature>
<gene>
    <name evidence="2" type="ORF">AWZ03_006219</name>
</gene>
<organism evidence="2 3">
    <name type="scientific">Drosophila navojoa</name>
    <name type="common">Fruit fly</name>
    <dbReference type="NCBI Taxonomy" id="7232"/>
    <lineage>
        <taxon>Eukaryota</taxon>
        <taxon>Metazoa</taxon>
        <taxon>Ecdysozoa</taxon>
        <taxon>Arthropoda</taxon>
        <taxon>Hexapoda</taxon>
        <taxon>Insecta</taxon>
        <taxon>Pterygota</taxon>
        <taxon>Neoptera</taxon>
        <taxon>Endopterygota</taxon>
        <taxon>Diptera</taxon>
        <taxon>Brachycera</taxon>
        <taxon>Muscomorpha</taxon>
        <taxon>Ephydroidea</taxon>
        <taxon>Drosophilidae</taxon>
        <taxon>Drosophila</taxon>
    </lineage>
</organism>
<evidence type="ECO:0000256" key="1">
    <source>
        <dbReference type="SAM" id="MobiDB-lite"/>
    </source>
</evidence>
<accession>A0A484BH52</accession>
<comment type="caution">
    <text evidence="2">The sequence shown here is derived from an EMBL/GenBank/DDBJ whole genome shotgun (WGS) entry which is preliminary data.</text>
</comment>